<sequence length="218" mass="24427">MSFRELMTSTLPHGMQMPIEFSMLFDWMDENGCVGSTERGDSFGVLDPSFLSEKGGSAAYFHQPFADHFWTGCGDEQEMSRLSTFMKTGWDGSSAAFWLDDAGQQHIVHLGSGSGSIMIGVWTKSPLDLLKLLAIGYVDLCWPDEYEMTPLEVHNRNPDAPLAKVPMRYRNWLQSKFGVEIPTRANELVGSMSKMGEPSDDLFAKWLVDIERRGLTGQ</sequence>
<dbReference type="Proteomes" id="UP000259610">
    <property type="component" value="Unassembled WGS sequence"/>
</dbReference>
<evidence type="ECO:0000313" key="2">
    <source>
        <dbReference type="Proteomes" id="UP000259610"/>
    </source>
</evidence>
<name>A0A3B9GXU6_9PROT</name>
<evidence type="ECO:0000313" key="1">
    <source>
        <dbReference type="EMBL" id="HAE27250.1"/>
    </source>
</evidence>
<dbReference type="AlphaFoldDB" id="A0A3B9GXU6"/>
<accession>A0A3B9GXU6</accession>
<comment type="caution">
    <text evidence="1">The sequence shown here is derived from an EMBL/GenBank/DDBJ whole genome shotgun (WGS) entry which is preliminary data.</text>
</comment>
<gene>
    <name evidence="1" type="ORF">DCG58_08835</name>
</gene>
<dbReference type="RefSeq" id="WP_272988324.1">
    <property type="nucleotide sequence ID" value="NZ_CAJWRG010000048.1"/>
</dbReference>
<protein>
    <recommendedName>
        <fullName evidence="3">SMI1/KNR4 family protein</fullName>
    </recommendedName>
</protein>
<proteinExistence type="predicted"/>
<evidence type="ECO:0008006" key="3">
    <source>
        <dbReference type="Google" id="ProtNLM"/>
    </source>
</evidence>
<dbReference type="EMBL" id="DMAN01000195">
    <property type="protein sequence ID" value="HAE27250.1"/>
    <property type="molecule type" value="Genomic_DNA"/>
</dbReference>
<organism evidence="1 2">
    <name type="scientific">Hyphomonas adhaerens</name>
    <dbReference type="NCBI Taxonomy" id="81029"/>
    <lineage>
        <taxon>Bacteria</taxon>
        <taxon>Pseudomonadati</taxon>
        <taxon>Pseudomonadota</taxon>
        <taxon>Alphaproteobacteria</taxon>
        <taxon>Hyphomonadales</taxon>
        <taxon>Hyphomonadaceae</taxon>
        <taxon>Hyphomonas</taxon>
    </lineage>
</organism>
<reference evidence="1 2" key="1">
    <citation type="journal article" date="2018" name="Nat. Biotechnol.">
        <title>A standardized bacterial taxonomy based on genome phylogeny substantially revises the tree of life.</title>
        <authorList>
            <person name="Parks D.H."/>
            <person name="Chuvochina M."/>
            <person name="Waite D.W."/>
            <person name="Rinke C."/>
            <person name="Skarshewski A."/>
            <person name="Chaumeil P.A."/>
            <person name="Hugenholtz P."/>
        </authorList>
    </citation>
    <scope>NUCLEOTIDE SEQUENCE [LARGE SCALE GENOMIC DNA]</scope>
    <source>
        <strain evidence="1">UBA8733</strain>
    </source>
</reference>